<dbReference type="Pfam" id="PF13450">
    <property type="entry name" value="NAD_binding_8"/>
    <property type="match status" value="1"/>
</dbReference>
<dbReference type="SUPFAM" id="SSF51905">
    <property type="entry name" value="FAD/NAD(P)-binding domain"/>
    <property type="match status" value="1"/>
</dbReference>
<name>A0A0F9KY83_9ZZZZ</name>
<dbReference type="EMBL" id="LAZR01013766">
    <property type="protein sequence ID" value="KKM20435.1"/>
    <property type="molecule type" value="Genomic_DNA"/>
</dbReference>
<dbReference type="Gene3D" id="3.50.50.60">
    <property type="entry name" value="FAD/NAD(P)-binding domain"/>
    <property type="match status" value="1"/>
</dbReference>
<comment type="caution">
    <text evidence="1">The sequence shown here is derived from an EMBL/GenBank/DDBJ whole genome shotgun (WGS) entry which is preliminary data.</text>
</comment>
<gene>
    <name evidence="1" type="ORF">LCGC14_1645510</name>
</gene>
<proteinExistence type="predicted"/>
<organism evidence="1">
    <name type="scientific">marine sediment metagenome</name>
    <dbReference type="NCBI Taxonomy" id="412755"/>
    <lineage>
        <taxon>unclassified sequences</taxon>
        <taxon>metagenomes</taxon>
        <taxon>ecological metagenomes</taxon>
    </lineage>
</organism>
<dbReference type="PANTHER" id="PTHR16128:SF5">
    <property type="entry name" value="FAD_NAD(P)-BINDING OXIDOREDUCTASE FAMILY PROTEIN"/>
    <property type="match status" value="1"/>
</dbReference>
<dbReference type="PANTHER" id="PTHR16128">
    <property type="entry name" value="FAD/NAD(P)-BINDING OXIDOREDUCTASE FAMILY PROTEIN"/>
    <property type="match status" value="1"/>
</dbReference>
<dbReference type="AlphaFoldDB" id="A0A0F9KY83"/>
<sequence>MPTIAIIGAGLSGLSLAHQLHADFDVTLFEKHYCAGGRMASRQHDKSWFDHGAQFFTAKTDAFNDFLSPLIKQGVIQVWNGNFIEFKGEQIVRRDSWTTEYPHWVGCPTMSAIGCSLSTSLQVNYSTLISSTIHTAQGWMLTDDNQQTFGPYDWLVFSLPPQQIAAITPPFISFKETLSNYEMRGCCALMLELDTSIKLEFDAAVVTDTNISWISVNNSKPERGNNTTVVVHSTNTWADSHQRSDLQQLKLQMIDEFCRVTKTQASYIKYSDIKRWQYANITKQTGPDYLIDTKHHAAACGDWCIQGRVEAAFTSAFQLAETINSER</sequence>
<dbReference type="InterPro" id="IPR036188">
    <property type="entry name" value="FAD/NAD-bd_sf"/>
</dbReference>
<protein>
    <recommendedName>
        <fullName evidence="2">Amine oxidase domain-containing protein</fullName>
    </recommendedName>
</protein>
<reference evidence="1" key="1">
    <citation type="journal article" date="2015" name="Nature">
        <title>Complex archaea that bridge the gap between prokaryotes and eukaryotes.</title>
        <authorList>
            <person name="Spang A."/>
            <person name="Saw J.H."/>
            <person name="Jorgensen S.L."/>
            <person name="Zaremba-Niedzwiedzka K."/>
            <person name="Martijn J."/>
            <person name="Lind A.E."/>
            <person name="van Eijk R."/>
            <person name="Schleper C."/>
            <person name="Guy L."/>
            <person name="Ettema T.J."/>
        </authorList>
    </citation>
    <scope>NUCLEOTIDE SEQUENCE</scope>
</reference>
<evidence type="ECO:0008006" key="2">
    <source>
        <dbReference type="Google" id="ProtNLM"/>
    </source>
</evidence>
<evidence type="ECO:0000313" key="1">
    <source>
        <dbReference type="EMBL" id="KKM20435.1"/>
    </source>
</evidence>
<accession>A0A0F9KY83</accession>
<dbReference type="Gene3D" id="3.90.660.10">
    <property type="match status" value="1"/>
</dbReference>